<proteinExistence type="predicted"/>
<evidence type="ECO:0000313" key="6">
    <source>
        <dbReference type="EMBL" id="MCO6416452.1"/>
    </source>
</evidence>
<dbReference type="Gene3D" id="3.10.20.310">
    <property type="entry name" value="membrane protein fhac"/>
    <property type="match status" value="1"/>
</dbReference>
<evidence type="ECO:0000256" key="4">
    <source>
        <dbReference type="SAM" id="SignalP"/>
    </source>
</evidence>
<dbReference type="RefSeq" id="WP_252953061.1">
    <property type="nucleotide sequence ID" value="NZ_JAFIRR010000058.1"/>
</dbReference>
<evidence type="ECO:0000256" key="1">
    <source>
        <dbReference type="ARBA" id="ARBA00004370"/>
    </source>
</evidence>
<name>A0ABT1D3E3_9PROT</name>
<evidence type="ECO:0000256" key="2">
    <source>
        <dbReference type="ARBA" id="ARBA00022452"/>
    </source>
</evidence>
<accession>A0ABT1D3E3</accession>
<organism evidence="6 7">
    <name type="scientific">Siccirubricoccus soli</name>
    <dbReference type="NCBI Taxonomy" id="2899147"/>
    <lineage>
        <taxon>Bacteria</taxon>
        <taxon>Pseudomonadati</taxon>
        <taxon>Pseudomonadota</taxon>
        <taxon>Alphaproteobacteria</taxon>
        <taxon>Acetobacterales</taxon>
        <taxon>Roseomonadaceae</taxon>
        <taxon>Siccirubricoccus</taxon>
    </lineage>
</organism>
<dbReference type="InterPro" id="IPR039910">
    <property type="entry name" value="D15-like"/>
</dbReference>
<keyword evidence="7" id="KW-1185">Reference proteome</keyword>
<dbReference type="InterPro" id="IPR000184">
    <property type="entry name" value="Bac_surfAg_D15"/>
</dbReference>
<keyword evidence="3" id="KW-0472">Membrane</keyword>
<dbReference type="Pfam" id="PF01103">
    <property type="entry name" value="Omp85"/>
    <property type="match status" value="1"/>
</dbReference>
<feature type="domain" description="Bacterial surface antigen (D15)" evidence="5">
    <location>
        <begin position="317"/>
        <end position="621"/>
    </location>
</feature>
<dbReference type="EMBL" id="JAFIRR010000058">
    <property type="protein sequence ID" value="MCO6416452.1"/>
    <property type="molecule type" value="Genomic_DNA"/>
</dbReference>
<keyword evidence="2" id="KW-0812">Transmembrane</keyword>
<reference evidence="6 7" key="1">
    <citation type="submission" date="2021-12" db="EMBL/GenBank/DDBJ databases">
        <title>Siccirubricoccus leaddurans sp. nov., a high concentration Zn2+ tolerance bacterium.</title>
        <authorList>
            <person name="Cao Y."/>
        </authorList>
    </citation>
    <scope>NUCLEOTIDE SEQUENCE [LARGE SCALE GENOMIC DNA]</scope>
    <source>
        <strain evidence="6 7">KC 17139</strain>
    </source>
</reference>
<comment type="caution">
    <text evidence="6">The sequence shown here is derived from an EMBL/GenBank/DDBJ whole genome shotgun (WGS) entry which is preliminary data.</text>
</comment>
<keyword evidence="4" id="KW-0732">Signal</keyword>
<dbReference type="Gene3D" id="2.40.160.50">
    <property type="entry name" value="membrane protein fhac: a member of the omp85/tpsb transporter family"/>
    <property type="match status" value="1"/>
</dbReference>
<keyword evidence="2" id="KW-1134">Transmembrane beta strand</keyword>
<evidence type="ECO:0000256" key="3">
    <source>
        <dbReference type="ARBA" id="ARBA00023136"/>
    </source>
</evidence>
<comment type="subcellular location">
    <subcellularLocation>
        <location evidence="1">Membrane</location>
    </subcellularLocation>
</comment>
<feature type="signal peptide" evidence="4">
    <location>
        <begin position="1"/>
        <end position="21"/>
    </location>
</feature>
<feature type="chain" id="PRO_5045446102" evidence="4">
    <location>
        <begin position="22"/>
        <end position="621"/>
    </location>
</feature>
<dbReference type="PANTHER" id="PTHR12815">
    <property type="entry name" value="SORTING AND ASSEMBLY MACHINERY SAMM50 PROTEIN FAMILY MEMBER"/>
    <property type="match status" value="1"/>
</dbReference>
<evidence type="ECO:0000313" key="7">
    <source>
        <dbReference type="Proteomes" id="UP001523392"/>
    </source>
</evidence>
<evidence type="ECO:0000259" key="5">
    <source>
        <dbReference type="Pfam" id="PF01103"/>
    </source>
</evidence>
<dbReference type="PANTHER" id="PTHR12815:SF42">
    <property type="entry name" value="BACTERIAL SURFACE ANTIGEN (D15) DOMAIN-CONTAINING PROTEIN"/>
    <property type="match status" value="1"/>
</dbReference>
<protein>
    <submittedName>
        <fullName evidence="6">Autotransporter assembly complex protein TamA</fullName>
    </submittedName>
</protein>
<gene>
    <name evidence="6" type="ORF">JYK14_09765</name>
</gene>
<dbReference type="Proteomes" id="UP001523392">
    <property type="component" value="Unassembled WGS sequence"/>
</dbReference>
<sequence>MTRLLRLLALLLPFLPALALAQEETPGRDALPYTVEIVPTGDSGLDSALAAASDLARLREAAPTTAGGLLGRAEGDLGRLQRALQSEGFWGGAVEITLAGQPLGTTGLLERLEPMSEVPVRIAVTPRQRYRLAHLAVSATDPAGAEAVAAATATPFGLAVGDPARAGPILDAETTLLGRLRDSGHPLASLAPREAVVDHDRQAMDLTLRFTPGPAATFGVPQVTGEETLDPAFLARRVANLAGRRYSPERLETARRDLMGLGVFSAVRAEPGEALAPDGTLPVTFAVTERARHAIGFGAAYETNYGPSARIYWEHRNLFGGAERLRLEAEVARLGEAGGLDRSTYRVSAAYRDPAMLSAWLGPDWSLLANAALLRERLEAYDRDAITASVLAERKISERLSANLGPVMDFGSIGPPDGKLTPYQIAGIQFGARYDGTDSLLDPSRGWRVTGTLTPSWSFRDSAAFAPLKLVASTYLDVAGDKRSIIAVRGAIGSLMGARQGEVPRHQRYYAGGGGSVRGFDYQSIGPRDERNKPSGGGSLLEASLELRQRIWGDIGGVAFVDAGTVGDSSAPDFSSLRVGAGLGLRYYTAIGPIRADFALPVIRQPGSSGYGIYVGIGQAF</sequence>